<name>A0A4Q2RYQ5_9ACTN</name>
<evidence type="ECO:0000313" key="3">
    <source>
        <dbReference type="Proteomes" id="UP000294071"/>
    </source>
</evidence>
<organism evidence="2 3">
    <name type="scientific">Nocardioides oleivorans</name>
    <dbReference type="NCBI Taxonomy" id="273676"/>
    <lineage>
        <taxon>Bacteria</taxon>
        <taxon>Bacillati</taxon>
        <taxon>Actinomycetota</taxon>
        <taxon>Actinomycetes</taxon>
        <taxon>Propionibacteriales</taxon>
        <taxon>Nocardioidaceae</taxon>
        <taxon>Nocardioides</taxon>
    </lineage>
</organism>
<accession>A0A4Q2RYQ5</accession>
<dbReference type="InterPro" id="IPR028037">
    <property type="entry name" value="Antitoxin_Rv0909/MT0933"/>
</dbReference>
<sequence length="122" mass="13441">MSFNDKLKQAVDKVDPDRIVAELKASVGELAREHGPKVDQAMAKVSARLDDRTQGKYADKLASARRKVNDGVAKAADLPPLEDEVERPDYRRTPPAQLSPHDFADAPPDPLPDDLPPEHRPS</sequence>
<dbReference type="OrthoDB" id="3402428at2"/>
<proteinExistence type="predicted"/>
<reference evidence="2 3" key="1">
    <citation type="submission" date="2019-01" db="EMBL/GenBank/DDBJ databases">
        <title>Novel species of Nocardioides.</title>
        <authorList>
            <person name="Liu Q."/>
            <person name="Xin Y.-H."/>
        </authorList>
    </citation>
    <scope>NUCLEOTIDE SEQUENCE [LARGE SCALE GENOMIC DNA]</scope>
    <source>
        <strain evidence="2 3">CGMCC 4.6882</strain>
    </source>
</reference>
<evidence type="ECO:0000256" key="1">
    <source>
        <dbReference type="SAM" id="MobiDB-lite"/>
    </source>
</evidence>
<dbReference type="Pfam" id="PF14013">
    <property type="entry name" value="MT0933_antitox"/>
    <property type="match status" value="1"/>
</dbReference>
<dbReference type="EMBL" id="SDWT01000001">
    <property type="protein sequence ID" value="RYB93956.1"/>
    <property type="molecule type" value="Genomic_DNA"/>
</dbReference>
<protein>
    <submittedName>
        <fullName evidence="2">Antitoxin</fullName>
    </submittedName>
</protein>
<dbReference type="RefSeq" id="WP_129399312.1">
    <property type="nucleotide sequence ID" value="NZ_SDWT01000001.1"/>
</dbReference>
<feature type="region of interest" description="Disordered" evidence="1">
    <location>
        <begin position="71"/>
        <end position="122"/>
    </location>
</feature>
<comment type="caution">
    <text evidence="2">The sequence shown here is derived from an EMBL/GenBank/DDBJ whole genome shotgun (WGS) entry which is preliminary data.</text>
</comment>
<gene>
    <name evidence="2" type="ORF">EUA93_06055</name>
</gene>
<keyword evidence="3" id="KW-1185">Reference proteome</keyword>
<dbReference type="AlphaFoldDB" id="A0A4Q2RYQ5"/>
<evidence type="ECO:0000313" key="2">
    <source>
        <dbReference type="EMBL" id="RYB93956.1"/>
    </source>
</evidence>
<dbReference type="Proteomes" id="UP000294071">
    <property type="component" value="Unassembled WGS sequence"/>
</dbReference>